<proteinExistence type="predicted"/>
<gene>
    <name evidence="2" type="ordered locus">Trebr_0632</name>
</gene>
<sequence length="499" mass="55168">MKRLIIVVFVIVAAVLAFFIATKDSASPNNAAVIRSKTVIPAAADGTAETAAEKSRYADETVLTSFIPLLGDETLINTLSIDFDGDGYDDQINAVKRISNPYITLLVGLYNPFQGQYVRTTEIHTEIIQTKTFSYTSMDITGEHKNALIYSGFAENGDSVMKIFLGGKNGGKFLLTEIGDFRSDGTIFIQQLDRYDSYEAAQTTGVSFPVWVYSSDSSQGGNSLDQLQTMYSWNPGQEKYVKSTETRVAGTKLTAKELARIQDGTVETFAHFLDGLWYKTSNTADGIRYVFFNFREKEIIFQFGDSQEVYTWVNSTLRRNGIYLSTVNGSVTNLTRRIDISLTGIDEIKIKNQDDVRMLIGENTLWDGQYKKQSAKNIPQKKQTEAQSAVEILEKTADWYIKGITHIVFENGTYSLPDETNTGSGKSGRTTVSYCSGQEFIQLRNADGSAFFGNEAYAVSAEKTKEGTVTAVILEPVTVTPVGLTKKDAAPIKLEAVKQ</sequence>
<dbReference type="RefSeq" id="WP_013757793.1">
    <property type="nucleotide sequence ID" value="NC_015500.1"/>
</dbReference>
<dbReference type="EMBL" id="CP002696">
    <property type="protein sequence ID" value="AEE16074.1"/>
    <property type="molecule type" value="Genomic_DNA"/>
</dbReference>
<dbReference type="InterPro" id="IPR041037">
    <property type="entry name" value="Pallilysin"/>
</dbReference>
<dbReference type="KEGG" id="tbe:Trebr_0632"/>
<dbReference type="Proteomes" id="UP000006546">
    <property type="component" value="Chromosome"/>
</dbReference>
<dbReference type="NCBIfam" id="NF033751">
    <property type="entry name" value="pallilysin_like"/>
    <property type="match status" value="1"/>
</dbReference>
<name>F4LPY2_TREBD</name>
<keyword evidence="3" id="KW-1185">Reference proteome</keyword>
<evidence type="ECO:0000313" key="3">
    <source>
        <dbReference type="Proteomes" id="UP000006546"/>
    </source>
</evidence>
<dbReference type="Pfam" id="PF18663">
    <property type="entry name" value="Pallilysin"/>
    <property type="match status" value="1"/>
</dbReference>
<accession>F4LPY2</accession>
<dbReference type="eggNOG" id="ENOG5034196">
    <property type="taxonomic scope" value="Bacteria"/>
</dbReference>
<feature type="domain" description="Pallilysin beta barrel" evidence="1">
    <location>
        <begin position="255"/>
        <end position="372"/>
    </location>
</feature>
<dbReference type="HOGENOM" id="CLU_042921_0_0_12"/>
<protein>
    <recommendedName>
        <fullName evidence="1">Pallilysin beta barrel domain-containing protein</fullName>
    </recommendedName>
</protein>
<reference evidence="3" key="1">
    <citation type="submission" date="2011-04" db="EMBL/GenBank/DDBJ databases">
        <title>The complete genome of Treponema brennaborense DSM 12168.</title>
        <authorList>
            <person name="Lucas S."/>
            <person name="Han J."/>
            <person name="Lapidus A."/>
            <person name="Bruce D."/>
            <person name="Goodwin L."/>
            <person name="Pitluck S."/>
            <person name="Peters L."/>
            <person name="Kyrpides N."/>
            <person name="Mavromatis K."/>
            <person name="Ivanova N."/>
            <person name="Mikhailova N."/>
            <person name="Pagani I."/>
            <person name="Teshima H."/>
            <person name="Detter J.C."/>
            <person name="Tapia R."/>
            <person name="Han C."/>
            <person name="Land M."/>
            <person name="Hauser L."/>
            <person name="Markowitz V."/>
            <person name="Cheng J.-F."/>
            <person name="Hugenholtz P."/>
            <person name="Woyke T."/>
            <person name="Wu D."/>
            <person name="Gronow S."/>
            <person name="Wellnitz S."/>
            <person name="Brambilla E."/>
            <person name="Klenk H.-P."/>
            <person name="Eisen J.A."/>
        </authorList>
    </citation>
    <scope>NUCLEOTIDE SEQUENCE [LARGE SCALE GENOMIC DNA]</scope>
    <source>
        <strain evidence="3">DSM 12168 / CIP 105900 / DD5/3</strain>
    </source>
</reference>
<organism evidence="2 3">
    <name type="scientific">Treponema brennaborense (strain DSM 12168 / CIP 105900 / DD5/3)</name>
    <dbReference type="NCBI Taxonomy" id="906968"/>
    <lineage>
        <taxon>Bacteria</taxon>
        <taxon>Pseudomonadati</taxon>
        <taxon>Spirochaetota</taxon>
        <taxon>Spirochaetia</taxon>
        <taxon>Spirochaetales</taxon>
        <taxon>Treponemataceae</taxon>
        <taxon>Treponema</taxon>
    </lineage>
</organism>
<dbReference type="AlphaFoldDB" id="F4LPY2"/>
<evidence type="ECO:0000259" key="1">
    <source>
        <dbReference type="Pfam" id="PF18663"/>
    </source>
</evidence>
<evidence type="ECO:0000313" key="2">
    <source>
        <dbReference type="EMBL" id="AEE16074.1"/>
    </source>
</evidence>
<dbReference type="OrthoDB" id="366418at2"/>
<dbReference type="STRING" id="906968.Trebr_0632"/>